<dbReference type="AlphaFoldDB" id="F6DA43"/>
<dbReference type="InterPro" id="IPR006205">
    <property type="entry name" value="Mev_gal_kin"/>
</dbReference>
<organism evidence="11 12">
    <name type="scientific">Thiomicrospira cyclica (strain DSM 14477 / JCM 11371 / ALM1)</name>
    <name type="common">Thioalkalimicrobium cyclicum</name>
    <dbReference type="NCBI Taxonomy" id="717773"/>
    <lineage>
        <taxon>Bacteria</taxon>
        <taxon>Pseudomonadati</taxon>
        <taxon>Pseudomonadota</taxon>
        <taxon>Gammaproteobacteria</taxon>
        <taxon>Thiotrichales</taxon>
        <taxon>Piscirickettsiaceae</taxon>
        <taxon>Thiomicrospira</taxon>
    </lineage>
</organism>
<dbReference type="Gene3D" id="3.30.70.890">
    <property type="entry name" value="GHMP kinase, C-terminal domain"/>
    <property type="match status" value="1"/>
</dbReference>
<evidence type="ECO:0000256" key="5">
    <source>
        <dbReference type="ARBA" id="ARBA00022777"/>
    </source>
</evidence>
<dbReference type="InterPro" id="IPR020568">
    <property type="entry name" value="Ribosomal_Su5_D2-typ_SF"/>
</dbReference>
<dbReference type="Proteomes" id="UP000009232">
    <property type="component" value="Chromosome"/>
</dbReference>
<evidence type="ECO:0000256" key="8">
    <source>
        <dbReference type="ARBA" id="ARBA00023098"/>
    </source>
</evidence>
<evidence type="ECO:0000259" key="10">
    <source>
        <dbReference type="Pfam" id="PF00288"/>
    </source>
</evidence>
<evidence type="ECO:0000256" key="7">
    <source>
        <dbReference type="ARBA" id="ARBA00022842"/>
    </source>
</evidence>
<dbReference type="GO" id="GO:0005829">
    <property type="term" value="C:cytosol"/>
    <property type="evidence" value="ECO:0007669"/>
    <property type="project" value="TreeGrafter"/>
</dbReference>
<keyword evidence="1" id="KW-0963">Cytoplasm</keyword>
<accession>F6DA43</accession>
<keyword evidence="2" id="KW-0444">Lipid biosynthesis</keyword>
<evidence type="ECO:0000256" key="3">
    <source>
        <dbReference type="ARBA" id="ARBA00022679"/>
    </source>
</evidence>
<feature type="domain" description="GHMP kinase N-terminal" evidence="10">
    <location>
        <begin position="119"/>
        <end position="189"/>
    </location>
</feature>
<reference evidence="11 12" key="1">
    <citation type="submission" date="2011-05" db="EMBL/GenBank/DDBJ databases">
        <title>Complete sequence of Thioalkalimicrobium cyclicum ALM1.</title>
        <authorList>
            <consortium name="US DOE Joint Genome Institute"/>
            <person name="Lucas S."/>
            <person name="Han J."/>
            <person name="Lapidus A."/>
            <person name="Cheng J.-F."/>
            <person name="Goodwin L."/>
            <person name="Pitluck S."/>
            <person name="Peters L."/>
            <person name="Mikhailova N."/>
            <person name="Davenport K."/>
            <person name="Han C."/>
            <person name="Tapia R."/>
            <person name="Land M."/>
            <person name="Hauser L."/>
            <person name="Kyrpides N."/>
            <person name="Ivanova N."/>
            <person name="Pagani I."/>
            <person name="Kappler U."/>
            <person name="Woyke T."/>
        </authorList>
    </citation>
    <scope>NUCLEOTIDE SEQUENCE [LARGE SCALE GENOMIC DNA]</scope>
    <source>
        <strain evidence="12">DSM 14477 / JCM 11371 / ALM1</strain>
    </source>
</reference>
<dbReference type="OrthoDB" id="9764892at2"/>
<keyword evidence="5 11" id="KW-0418">Kinase</keyword>
<dbReference type="GO" id="GO:0004496">
    <property type="term" value="F:mevalonate kinase activity"/>
    <property type="evidence" value="ECO:0007669"/>
    <property type="project" value="InterPro"/>
</dbReference>
<dbReference type="SUPFAM" id="SSF54211">
    <property type="entry name" value="Ribosomal protein S5 domain 2-like"/>
    <property type="match status" value="1"/>
</dbReference>
<keyword evidence="6" id="KW-0067">ATP-binding</keyword>
<keyword evidence="3" id="KW-0808">Transferase</keyword>
<evidence type="ECO:0000256" key="2">
    <source>
        <dbReference type="ARBA" id="ARBA00022516"/>
    </source>
</evidence>
<dbReference type="eggNOG" id="COG1577">
    <property type="taxonomic scope" value="Bacteria"/>
</dbReference>
<dbReference type="PANTHER" id="PTHR43290">
    <property type="entry name" value="MEVALONATE KINASE"/>
    <property type="match status" value="1"/>
</dbReference>
<dbReference type="InterPro" id="IPR036554">
    <property type="entry name" value="GHMP_kinase_C_sf"/>
</dbReference>
<gene>
    <name evidence="11" type="ordered locus">Thicy_1412</name>
</gene>
<evidence type="ECO:0000256" key="9">
    <source>
        <dbReference type="ARBA" id="ARBA00029438"/>
    </source>
</evidence>
<name>F6DA43_THICA</name>
<dbReference type="PANTHER" id="PTHR43290:SF2">
    <property type="entry name" value="MEVALONATE KINASE"/>
    <property type="match status" value="1"/>
</dbReference>
<dbReference type="STRING" id="717773.Thicy_1412"/>
<evidence type="ECO:0000313" key="11">
    <source>
        <dbReference type="EMBL" id="AEG32174.1"/>
    </source>
</evidence>
<keyword evidence="8" id="KW-0443">Lipid metabolism</keyword>
<dbReference type="GO" id="GO:0019287">
    <property type="term" value="P:isopentenyl diphosphate biosynthetic process, mevalonate pathway"/>
    <property type="evidence" value="ECO:0007669"/>
    <property type="project" value="UniProtKB-UniPathway"/>
</dbReference>
<dbReference type="SUPFAM" id="SSF55060">
    <property type="entry name" value="GHMP Kinase, C-terminal domain"/>
    <property type="match status" value="1"/>
</dbReference>
<dbReference type="UniPathway" id="UPA00057">
    <property type="reaction ID" value="UER00098"/>
</dbReference>
<proteinExistence type="predicted"/>
<evidence type="ECO:0000313" key="12">
    <source>
        <dbReference type="Proteomes" id="UP000009232"/>
    </source>
</evidence>
<keyword evidence="12" id="KW-1185">Reference proteome</keyword>
<keyword evidence="7" id="KW-0460">Magnesium</keyword>
<dbReference type="Pfam" id="PF00288">
    <property type="entry name" value="GHMP_kinases_N"/>
    <property type="match status" value="1"/>
</dbReference>
<evidence type="ECO:0000256" key="6">
    <source>
        <dbReference type="ARBA" id="ARBA00022840"/>
    </source>
</evidence>
<dbReference type="RefSeq" id="WP_013835949.1">
    <property type="nucleotide sequence ID" value="NC_015581.1"/>
</dbReference>
<comment type="pathway">
    <text evidence="9">Isoprenoid biosynthesis; isopentenyl diphosphate biosynthesis via mevalonate pathway; isopentenyl diphosphate from (R)-mevalonate: step 1/3.</text>
</comment>
<evidence type="ECO:0000256" key="1">
    <source>
        <dbReference type="ARBA" id="ARBA00022490"/>
    </source>
</evidence>
<dbReference type="InterPro" id="IPR014721">
    <property type="entry name" value="Ribsml_uS5_D2-typ_fold_subgr"/>
</dbReference>
<dbReference type="KEGG" id="tcy:Thicy_1412"/>
<dbReference type="GO" id="GO:0005524">
    <property type="term" value="F:ATP binding"/>
    <property type="evidence" value="ECO:0007669"/>
    <property type="project" value="UniProtKB-KW"/>
</dbReference>
<evidence type="ECO:0000256" key="4">
    <source>
        <dbReference type="ARBA" id="ARBA00022741"/>
    </source>
</evidence>
<dbReference type="PRINTS" id="PR00959">
    <property type="entry name" value="MEVGALKINASE"/>
</dbReference>
<keyword evidence="4" id="KW-0547">Nucleotide-binding</keyword>
<dbReference type="HOGENOM" id="CLU_017814_0_0_6"/>
<dbReference type="EMBL" id="CP002776">
    <property type="protein sequence ID" value="AEG32174.1"/>
    <property type="molecule type" value="Genomic_DNA"/>
</dbReference>
<sequence>MNAVRVQAPAKLILSGEHAVLYDCPALAVAIDLPTQVSLHFDEQAPAGLHLELADLQHQAWLSWDEVISRKQTLDSRYDAFQRGQRPINRLLTRPSDLVVLALTSQPLPNSVLQQACLLKLSSQSWMGRGLGSSAACLLAMLAAWQTFTAVDSTRPLDRNRLIQEAQHLENWQHGCSSGLDPSIIAQGGVGRFERATGLTPLSSWPLNAWLIDTGAPASSTGDCVTEVARRFDASAAIWREFKQVTEQMQQAWLSQDLAGLQQQLNANHQLLVNLGVVPSALTEPIAQLQRHGGVKLCGAGSVSGDAGGVLLYVGDSSPAAVCDQQGWRCHAVQLDAPGLVTEVASL</sequence>
<dbReference type="Gene3D" id="3.30.230.10">
    <property type="match status" value="1"/>
</dbReference>
<protein>
    <submittedName>
        <fullName evidence="11">GHMP kinase</fullName>
    </submittedName>
</protein>
<dbReference type="InterPro" id="IPR006204">
    <property type="entry name" value="GHMP_kinase_N_dom"/>
</dbReference>